<dbReference type="PANTHER" id="PTHR37984:SF15">
    <property type="entry name" value="INTEGRASE CATALYTIC DOMAIN-CONTAINING PROTEIN"/>
    <property type="match status" value="1"/>
</dbReference>
<reference evidence="2 3" key="1">
    <citation type="journal article" date="2012" name="Genome Biol.">
        <title>Sequencing three crocodilian genomes to illuminate the evolution of archosaurs and amniotes.</title>
        <authorList>
            <person name="St John J.A."/>
            <person name="Braun E.L."/>
            <person name="Isberg S.R."/>
            <person name="Miles L.G."/>
            <person name="Chong A.Y."/>
            <person name="Gongora J."/>
            <person name="Dalzell P."/>
            <person name="Moran C."/>
            <person name="Bed'hom B."/>
            <person name="Abzhanov A."/>
            <person name="Burgess S.C."/>
            <person name="Cooksey A.M."/>
            <person name="Castoe T.A."/>
            <person name="Crawford N.G."/>
            <person name="Densmore L.D."/>
            <person name="Drew J.C."/>
            <person name="Edwards S.V."/>
            <person name="Faircloth B.C."/>
            <person name="Fujita M.K."/>
            <person name="Greenwold M.J."/>
            <person name="Hoffmann F.G."/>
            <person name="Howard J.M."/>
            <person name="Iguchi T."/>
            <person name="Janes D.E."/>
            <person name="Khan S.Y."/>
            <person name="Kohno S."/>
            <person name="de Koning A.J."/>
            <person name="Lance S.L."/>
            <person name="McCarthy F.M."/>
            <person name="McCormack J.E."/>
            <person name="Merchant M.E."/>
            <person name="Peterson D.G."/>
            <person name="Pollock D.D."/>
            <person name="Pourmand N."/>
            <person name="Raney B.J."/>
            <person name="Roessler K.A."/>
            <person name="Sanford J.R."/>
            <person name="Sawyer R.H."/>
            <person name="Schmidt C.J."/>
            <person name="Triplett E.W."/>
            <person name="Tuberville T.D."/>
            <person name="Venegas-Anaya M."/>
            <person name="Howard J.T."/>
            <person name="Jarvis E.D."/>
            <person name="Guillette L.J.Jr."/>
            <person name="Glenn T.C."/>
            <person name="Green R.E."/>
            <person name="Ray D.A."/>
        </authorList>
    </citation>
    <scope>NUCLEOTIDE SEQUENCE [LARGE SCALE GENOMIC DNA]</scope>
    <source>
        <strain evidence="2">KSC_2009_1</strain>
    </source>
</reference>
<dbReference type="Pfam" id="PF22938">
    <property type="entry name" value="Integrase_p58_C"/>
    <property type="match status" value="1"/>
</dbReference>
<dbReference type="InterPro" id="IPR050951">
    <property type="entry name" value="Retrovirus_Pol_polyprotein"/>
</dbReference>
<dbReference type="CDD" id="cd01647">
    <property type="entry name" value="RT_LTR"/>
    <property type="match status" value="1"/>
</dbReference>
<keyword evidence="3" id="KW-1185">Reference proteome</keyword>
<dbReference type="EMBL" id="AKHW03001669">
    <property type="protein sequence ID" value="KYO41121.1"/>
    <property type="molecule type" value="Genomic_DNA"/>
</dbReference>
<dbReference type="GO" id="GO:0003676">
    <property type="term" value="F:nucleic acid binding"/>
    <property type="evidence" value="ECO:0007669"/>
    <property type="project" value="InterPro"/>
</dbReference>
<dbReference type="InterPro" id="IPR001584">
    <property type="entry name" value="Integrase_cat-core"/>
</dbReference>
<dbReference type="Gene3D" id="3.30.420.10">
    <property type="entry name" value="Ribonuclease H-like superfamily/Ribonuclease H"/>
    <property type="match status" value="1"/>
</dbReference>
<name>A0A151NW38_ALLMI</name>
<evidence type="ECO:0000313" key="2">
    <source>
        <dbReference type="EMBL" id="KYO41121.1"/>
    </source>
</evidence>
<dbReference type="Proteomes" id="UP000050525">
    <property type="component" value="Unassembled WGS sequence"/>
</dbReference>
<dbReference type="InterPro" id="IPR012337">
    <property type="entry name" value="RNaseH-like_sf"/>
</dbReference>
<dbReference type="PROSITE" id="PS50994">
    <property type="entry name" value="INTEGRASE"/>
    <property type="match status" value="1"/>
</dbReference>
<dbReference type="InterPro" id="IPR036397">
    <property type="entry name" value="RNaseH_sf"/>
</dbReference>
<dbReference type="Gene3D" id="3.10.10.10">
    <property type="entry name" value="HIV Type 1 Reverse Transcriptase, subunit A, domain 1"/>
    <property type="match status" value="1"/>
</dbReference>
<dbReference type="InterPro" id="IPR054465">
    <property type="entry name" value="Integrase_p58-like_C"/>
</dbReference>
<feature type="domain" description="Integrase catalytic" evidence="1">
    <location>
        <begin position="1"/>
        <end position="110"/>
    </location>
</feature>
<dbReference type="PANTHER" id="PTHR37984">
    <property type="entry name" value="PROTEIN CBG26694"/>
    <property type="match status" value="1"/>
</dbReference>
<dbReference type="AlphaFoldDB" id="A0A151NW38"/>
<gene>
    <name evidence="2" type="ORF">Y1Q_0022532</name>
</gene>
<dbReference type="InterPro" id="IPR043502">
    <property type="entry name" value="DNA/RNA_pol_sf"/>
</dbReference>
<dbReference type="STRING" id="8496.A0A151NW38"/>
<sequence>MVADALIKVFCQLGFPSEILTDRGGNFMVEVMKCLWDCCGVEHLKTTVYHPQRNGLVERFNGTLKGMLKAYVDSNPNDWDEKLPHMLFAYWEVPQESTGFSPFKLMFGRRVQGPLDLVREEWEGRIPSIKTSVVEYVLNFHQKLTDMMKVARDSLGQAQEKQRSWCDEKACLRTFEWGDNVTVFLPLKTDKLQAAWEGPHAILDRLDDVTYVVAIRERKPKTVHVNMLKPYYDRKEMVFWVPSIEETPEDTEELVMYGDWDGEAGIEKLRLPDHLPSQDKDQLLAALKDFETVFCNKQGKTDLAVHSLDMGSHRPIYSRHYPVNEKVRQEIKWEIAEMEELGVIRPSMSPRASPVVLVRKQDGTIRFCVNYRKLNAITTPDAYPMPRMDTMLDRLGPAKVISTLDPSKGFWQMALDPEAIAKSAFTTPIGLYEFSFTFWYAQLFCLFPKTD</sequence>
<dbReference type="Pfam" id="PF00078">
    <property type="entry name" value="RVT_1"/>
    <property type="match status" value="1"/>
</dbReference>
<accession>A0A151NW38</accession>
<dbReference type="GO" id="GO:0015074">
    <property type="term" value="P:DNA integration"/>
    <property type="evidence" value="ECO:0007669"/>
    <property type="project" value="InterPro"/>
</dbReference>
<dbReference type="SUPFAM" id="SSF56672">
    <property type="entry name" value="DNA/RNA polymerases"/>
    <property type="match status" value="1"/>
</dbReference>
<organism evidence="2 3">
    <name type="scientific">Alligator mississippiensis</name>
    <name type="common">American alligator</name>
    <dbReference type="NCBI Taxonomy" id="8496"/>
    <lineage>
        <taxon>Eukaryota</taxon>
        <taxon>Metazoa</taxon>
        <taxon>Chordata</taxon>
        <taxon>Craniata</taxon>
        <taxon>Vertebrata</taxon>
        <taxon>Euteleostomi</taxon>
        <taxon>Archelosauria</taxon>
        <taxon>Archosauria</taxon>
        <taxon>Crocodylia</taxon>
        <taxon>Alligatoridae</taxon>
        <taxon>Alligatorinae</taxon>
        <taxon>Alligator</taxon>
    </lineage>
</organism>
<evidence type="ECO:0000259" key="1">
    <source>
        <dbReference type="PROSITE" id="PS50994"/>
    </source>
</evidence>
<protein>
    <recommendedName>
        <fullName evidence="1">Integrase catalytic domain-containing protein</fullName>
    </recommendedName>
</protein>
<evidence type="ECO:0000313" key="3">
    <source>
        <dbReference type="Proteomes" id="UP000050525"/>
    </source>
</evidence>
<proteinExistence type="predicted"/>
<dbReference type="InterPro" id="IPR000477">
    <property type="entry name" value="RT_dom"/>
</dbReference>
<dbReference type="SUPFAM" id="SSF53098">
    <property type="entry name" value="Ribonuclease H-like"/>
    <property type="match status" value="1"/>
</dbReference>
<comment type="caution">
    <text evidence="2">The sequence shown here is derived from an EMBL/GenBank/DDBJ whole genome shotgun (WGS) entry which is preliminary data.</text>
</comment>